<organism evidence="2 3">
    <name type="scientific">Triticum urartu</name>
    <name type="common">Red wild einkorn</name>
    <name type="synonym">Crithodium urartu</name>
    <dbReference type="NCBI Taxonomy" id="4572"/>
    <lineage>
        <taxon>Eukaryota</taxon>
        <taxon>Viridiplantae</taxon>
        <taxon>Streptophyta</taxon>
        <taxon>Embryophyta</taxon>
        <taxon>Tracheophyta</taxon>
        <taxon>Spermatophyta</taxon>
        <taxon>Magnoliopsida</taxon>
        <taxon>Liliopsida</taxon>
        <taxon>Poales</taxon>
        <taxon>Poaceae</taxon>
        <taxon>BOP clade</taxon>
        <taxon>Pooideae</taxon>
        <taxon>Triticodae</taxon>
        <taxon>Triticeae</taxon>
        <taxon>Triticinae</taxon>
        <taxon>Triticum</taxon>
    </lineage>
</organism>
<sequence length="70" mass="7154">SPNPDEPAAAPGARGHTGSAETHPAGCCGTWLTPPPLTSVSPLRRRPLLRAGLGAQGIRDRVCMSSPVSI</sequence>
<name>A0A8R7TS58_TRIUA</name>
<protein>
    <submittedName>
        <fullName evidence="2">Uncharacterized protein</fullName>
    </submittedName>
</protein>
<keyword evidence="3" id="KW-1185">Reference proteome</keyword>
<proteinExistence type="predicted"/>
<dbReference type="AlphaFoldDB" id="A0A8R7TS58"/>
<accession>A0A8R7TS58</accession>
<dbReference type="Proteomes" id="UP000015106">
    <property type="component" value="Chromosome 3"/>
</dbReference>
<dbReference type="EnsemblPlants" id="TuG1812G0300000734.01.T01">
    <property type="protein sequence ID" value="TuG1812G0300000734.01.T01.cds270453"/>
    <property type="gene ID" value="TuG1812G0300000734.01"/>
</dbReference>
<dbReference type="Gramene" id="TuG1812G0300000734.01.T01">
    <property type="protein sequence ID" value="TuG1812G0300000734.01.T01.cds270453"/>
    <property type="gene ID" value="TuG1812G0300000734.01"/>
</dbReference>
<reference evidence="2" key="2">
    <citation type="submission" date="2018-03" db="EMBL/GenBank/DDBJ databases">
        <title>The Triticum urartu genome reveals the dynamic nature of wheat genome evolution.</title>
        <authorList>
            <person name="Ling H."/>
            <person name="Ma B."/>
            <person name="Shi X."/>
            <person name="Liu H."/>
            <person name="Dong L."/>
            <person name="Sun H."/>
            <person name="Cao Y."/>
            <person name="Gao Q."/>
            <person name="Zheng S."/>
            <person name="Li Y."/>
            <person name="Yu Y."/>
            <person name="Du H."/>
            <person name="Qi M."/>
            <person name="Li Y."/>
            <person name="Yu H."/>
            <person name="Cui Y."/>
            <person name="Wang N."/>
            <person name="Chen C."/>
            <person name="Wu H."/>
            <person name="Zhao Y."/>
            <person name="Zhang J."/>
            <person name="Li Y."/>
            <person name="Zhou W."/>
            <person name="Zhang B."/>
            <person name="Hu W."/>
            <person name="Eijk M."/>
            <person name="Tang J."/>
            <person name="Witsenboer H."/>
            <person name="Zhao S."/>
            <person name="Li Z."/>
            <person name="Zhang A."/>
            <person name="Wang D."/>
            <person name="Liang C."/>
        </authorList>
    </citation>
    <scope>NUCLEOTIDE SEQUENCE [LARGE SCALE GENOMIC DNA]</scope>
    <source>
        <strain evidence="2">cv. G1812</strain>
    </source>
</reference>
<evidence type="ECO:0000313" key="3">
    <source>
        <dbReference type="Proteomes" id="UP000015106"/>
    </source>
</evidence>
<evidence type="ECO:0000313" key="2">
    <source>
        <dbReference type="EnsemblPlants" id="TuG1812G0300000734.01.T01.cds270453"/>
    </source>
</evidence>
<reference evidence="3" key="1">
    <citation type="journal article" date="2013" name="Nature">
        <title>Draft genome of the wheat A-genome progenitor Triticum urartu.</title>
        <authorList>
            <person name="Ling H.Q."/>
            <person name="Zhao S."/>
            <person name="Liu D."/>
            <person name="Wang J."/>
            <person name="Sun H."/>
            <person name="Zhang C."/>
            <person name="Fan H."/>
            <person name="Li D."/>
            <person name="Dong L."/>
            <person name="Tao Y."/>
            <person name="Gao C."/>
            <person name="Wu H."/>
            <person name="Li Y."/>
            <person name="Cui Y."/>
            <person name="Guo X."/>
            <person name="Zheng S."/>
            <person name="Wang B."/>
            <person name="Yu K."/>
            <person name="Liang Q."/>
            <person name="Yang W."/>
            <person name="Lou X."/>
            <person name="Chen J."/>
            <person name="Feng M."/>
            <person name="Jian J."/>
            <person name="Zhang X."/>
            <person name="Luo G."/>
            <person name="Jiang Y."/>
            <person name="Liu J."/>
            <person name="Wang Z."/>
            <person name="Sha Y."/>
            <person name="Zhang B."/>
            <person name="Wu H."/>
            <person name="Tang D."/>
            <person name="Shen Q."/>
            <person name="Xue P."/>
            <person name="Zou S."/>
            <person name="Wang X."/>
            <person name="Liu X."/>
            <person name="Wang F."/>
            <person name="Yang Y."/>
            <person name="An X."/>
            <person name="Dong Z."/>
            <person name="Zhang K."/>
            <person name="Zhang X."/>
            <person name="Luo M.C."/>
            <person name="Dvorak J."/>
            <person name="Tong Y."/>
            <person name="Wang J."/>
            <person name="Yang H."/>
            <person name="Li Z."/>
            <person name="Wang D."/>
            <person name="Zhang A."/>
            <person name="Wang J."/>
        </authorList>
    </citation>
    <scope>NUCLEOTIDE SEQUENCE</scope>
    <source>
        <strain evidence="3">cv. G1812</strain>
    </source>
</reference>
<evidence type="ECO:0000256" key="1">
    <source>
        <dbReference type="SAM" id="MobiDB-lite"/>
    </source>
</evidence>
<feature type="region of interest" description="Disordered" evidence="1">
    <location>
        <begin position="1"/>
        <end position="42"/>
    </location>
</feature>
<reference evidence="2" key="3">
    <citation type="submission" date="2022-06" db="UniProtKB">
        <authorList>
            <consortium name="EnsemblPlants"/>
        </authorList>
    </citation>
    <scope>IDENTIFICATION</scope>
</reference>